<protein>
    <submittedName>
        <fullName evidence="1">Uncharacterized protein</fullName>
    </submittedName>
</protein>
<reference evidence="1" key="1">
    <citation type="submission" date="2014-12" db="EMBL/GenBank/DDBJ databases">
        <title>Insight into the proteome of Arion vulgaris.</title>
        <authorList>
            <person name="Aradska J."/>
            <person name="Bulat T."/>
            <person name="Smidak R."/>
            <person name="Sarate P."/>
            <person name="Gangsoo J."/>
            <person name="Sialana F."/>
            <person name="Bilban M."/>
            <person name="Lubec G."/>
        </authorList>
    </citation>
    <scope>NUCLEOTIDE SEQUENCE</scope>
    <source>
        <tissue evidence="1">Skin</tissue>
    </source>
</reference>
<dbReference type="EMBL" id="HACG01045168">
    <property type="protein sequence ID" value="CEK92033.1"/>
    <property type="molecule type" value="Transcribed_RNA"/>
</dbReference>
<proteinExistence type="predicted"/>
<sequence length="87" mass="10096">MKKCEISCWKCVINDTYMLMKQLVLSSACKHVCSTISAGHLWDMFLPGYYGNVTENLHRHLHRQKNHTVNKMFVSLLMSAMQPIYCS</sequence>
<name>A0A0B7BGE6_9EUPU</name>
<dbReference type="AlphaFoldDB" id="A0A0B7BGE6"/>
<evidence type="ECO:0000313" key="1">
    <source>
        <dbReference type="EMBL" id="CEK92033.1"/>
    </source>
</evidence>
<gene>
    <name evidence="1" type="primary">ORF186165</name>
</gene>
<organism evidence="1">
    <name type="scientific">Arion vulgaris</name>
    <dbReference type="NCBI Taxonomy" id="1028688"/>
    <lineage>
        <taxon>Eukaryota</taxon>
        <taxon>Metazoa</taxon>
        <taxon>Spiralia</taxon>
        <taxon>Lophotrochozoa</taxon>
        <taxon>Mollusca</taxon>
        <taxon>Gastropoda</taxon>
        <taxon>Heterobranchia</taxon>
        <taxon>Euthyneura</taxon>
        <taxon>Panpulmonata</taxon>
        <taxon>Eupulmonata</taxon>
        <taxon>Stylommatophora</taxon>
        <taxon>Helicina</taxon>
        <taxon>Arionoidea</taxon>
        <taxon>Arionidae</taxon>
        <taxon>Arion</taxon>
    </lineage>
</organism>
<accession>A0A0B7BGE6</accession>